<accession>A0ABQ7QPB8</accession>
<name>A0ABQ7QPB8_PLUXY</name>
<protein>
    <submittedName>
        <fullName evidence="1">Uncharacterized protein</fullName>
    </submittedName>
</protein>
<evidence type="ECO:0000313" key="1">
    <source>
        <dbReference type="EMBL" id="KAG7306903.1"/>
    </source>
</evidence>
<dbReference type="EMBL" id="JAHIBW010000010">
    <property type="protein sequence ID" value="KAG7306903.1"/>
    <property type="molecule type" value="Genomic_DNA"/>
</dbReference>
<proteinExistence type="predicted"/>
<comment type="caution">
    <text evidence="1">The sequence shown here is derived from an EMBL/GenBank/DDBJ whole genome shotgun (WGS) entry which is preliminary data.</text>
</comment>
<sequence>MTTKASSSLSSMESSCCSQRLRRGRHADATWLRSHAHSHDDTFTVVSGDSTWTLMVPFVHIIR</sequence>
<evidence type="ECO:0000313" key="2">
    <source>
        <dbReference type="Proteomes" id="UP000823941"/>
    </source>
</evidence>
<organism evidence="1 2">
    <name type="scientific">Plutella xylostella</name>
    <name type="common">Diamondback moth</name>
    <name type="synonym">Plutella maculipennis</name>
    <dbReference type="NCBI Taxonomy" id="51655"/>
    <lineage>
        <taxon>Eukaryota</taxon>
        <taxon>Metazoa</taxon>
        <taxon>Ecdysozoa</taxon>
        <taxon>Arthropoda</taxon>
        <taxon>Hexapoda</taxon>
        <taxon>Insecta</taxon>
        <taxon>Pterygota</taxon>
        <taxon>Neoptera</taxon>
        <taxon>Endopterygota</taxon>
        <taxon>Lepidoptera</taxon>
        <taxon>Glossata</taxon>
        <taxon>Ditrysia</taxon>
        <taxon>Yponomeutoidea</taxon>
        <taxon>Plutellidae</taxon>
        <taxon>Plutella</taxon>
    </lineage>
</organism>
<gene>
    <name evidence="1" type="ORF">JYU34_007011</name>
</gene>
<reference evidence="1 2" key="1">
    <citation type="submission" date="2021-06" db="EMBL/GenBank/DDBJ databases">
        <title>A haploid diamondback moth (Plutella xylostella L.) genome assembly resolves 31 chromosomes and identifies a diamide resistance mutation.</title>
        <authorList>
            <person name="Ward C.M."/>
            <person name="Perry K.D."/>
            <person name="Baker G."/>
            <person name="Powis K."/>
            <person name="Heckel D.G."/>
            <person name="Baxter S.W."/>
        </authorList>
    </citation>
    <scope>NUCLEOTIDE SEQUENCE [LARGE SCALE GENOMIC DNA]</scope>
    <source>
        <strain evidence="1 2">LV</strain>
        <tissue evidence="1">Single pupa</tissue>
    </source>
</reference>
<keyword evidence="2" id="KW-1185">Reference proteome</keyword>
<dbReference type="Proteomes" id="UP000823941">
    <property type="component" value="Chromosome 10"/>
</dbReference>